<keyword evidence="2" id="KW-1003">Cell membrane</keyword>
<feature type="transmembrane region" description="Helical" evidence="6">
    <location>
        <begin position="206"/>
        <end position="224"/>
    </location>
</feature>
<evidence type="ECO:0000313" key="7">
    <source>
        <dbReference type="EMBL" id="ANK12039.1"/>
    </source>
</evidence>
<name>A0A192D2Q2_9SPHN</name>
<feature type="transmembrane region" description="Helical" evidence="6">
    <location>
        <begin position="230"/>
        <end position="247"/>
    </location>
</feature>
<gene>
    <name evidence="7" type="ORF">A9D12_02820</name>
</gene>
<dbReference type="STRING" id="1112.A9D12_02820"/>
<dbReference type="InterPro" id="IPR002797">
    <property type="entry name" value="Polysacc_synth"/>
</dbReference>
<keyword evidence="3 6" id="KW-0812">Transmembrane</keyword>
<feature type="transmembrane region" description="Helical" evidence="6">
    <location>
        <begin position="359"/>
        <end position="384"/>
    </location>
</feature>
<dbReference type="EMBL" id="CP016033">
    <property type="protein sequence ID" value="ANK12039.1"/>
    <property type="molecule type" value="Genomic_DNA"/>
</dbReference>
<keyword evidence="8" id="KW-1185">Reference proteome</keyword>
<dbReference type="InterPro" id="IPR050833">
    <property type="entry name" value="Poly_Biosynth_Transport"/>
</dbReference>
<protein>
    <recommendedName>
        <fullName evidence="9">Polysaccharide biosynthesis protein C-terminal domain-containing protein</fullName>
    </recommendedName>
</protein>
<evidence type="ECO:0000256" key="1">
    <source>
        <dbReference type="ARBA" id="ARBA00004651"/>
    </source>
</evidence>
<feature type="transmembrane region" description="Helical" evidence="6">
    <location>
        <begin position="64"/>
        <end position="87"/>
    </location>
</feature>
<reference evidence="7 8" key="1">
    <citation type="submission" date="2016-05" db="EMBL/GenBank/DDBJ databases">
        <title>Compelete Genome Sequence of Bacteriochlorophyll-Synthesizing Bacterium Porphyrobacter neustonensis DSM 9434.</title>
        <authorList>
            <person name="Shi X.-L."/>
            <person name="Wu Y.-H."/>
            <person name="Cheng H."/>
            <person name="Xu L."/>
            <person name="Zhang X.-Q."/>
            <person name="Wang C.-S."/>
            <person name="Xu X.-W."/>
        </authorList>
    </citation>
    <scope>NUCLEOTIDE SEQUENCE [LARGE SCALE GENOMIC DNA]</scope>
    <source>
        <strain evidence="7 8">DSM 9434</strain>
    </source>
</reference>
<dbReference type="PANTHER" id="PTHR30250:SF26">
    <property type="entry name" value="PSMA PROTEIN"/>
    <property type="match status" value="1"/>
</dbReference>
<keyword evidence="5 6" id="KW-0472">Membrane</keyword>
<dbReference type="Proteomes" id="UP000078263">
    <property type="component" value="Chromosome"/>
</dbReference>
<feature type="transmembrane region" description="Helical" evidence="6">
    <location>
        <begin position="107"/>
        <end position="130"/>
    </location>
</feature>
<dbReference type="KEGG" id="pns:A9D12_02820"/>
<feature type="transmembrane region" description="Helical" evidence="6">
    <location>
        <begin position="23"/>
        <end position="43"/>
    </location>
</feature>
<feature type="transmembrane region" description="Helical" evidence="6">
    <location>
        <begin position="318"/>
        <end position="339"/>
    </location>
</feature>
<evidence type="ECO:0000313" key="8">
    <source>
        <dbReference type="Proteomes" id="UP000078263"/>
    </source>
</evidence>
<accession>A0A192D2Q2</accession>
<keyword evidence="4 6" id="KW-1133">Transmembrane helix</keyword>
<evidence type="ECO:0000256" key="6">
    <source>
        <dbReference type="SAM" id="Phobius"/>
    </source>
</evidence>
<feature type="transmembrane region" description="Helical" evidence="6">
    <location>
        <begin position="282"/>
        <end position="306"/>
    </location>
</feature>
<dbReference type="GO" id="GO:0005886">
    <property type="term" value="C:plasma membrane"/>
    <property type="evidence" value="ECO:0007669"/>
    <property type="project" value="UniProtKB-SubCell"/>
</dbReference>
<evidence type="ECO:0008006" key="9">
    <source>
        <dbReference type="Google" id="ProtNLM"/>
    </source>
</evidence>
<feature type="transmembrane region" description="Helical" evidence="6">
    <location>
        <begin position="164"/>
        <end position="185"/>
    </location>
</feature>
<evidence type="ECO:0000256" key="4">
    <source>
        <dbReference type="ARBA" id="ARBA00022989"/>
    </source>
</evidence>
<proteinExistence type="predicted"/>
<comment type="subcellular location">
    <subcellularLocation>
        <location evidence="1">Cell membrane</location>
        <topology evidence="1">Multi-pass membrane protein</topology>
    </subcellularLocation>
</comment>
<organism evidence="7 8">
    <name type="scientific">Erythrobacter neustonensis</name>
    <dbReference type="NCBI Taxonomy" id="1112"/>
    <lineage>
        <taxon>Bacteria</taxon>
        <taxon>Pseudomonadati</taxon>
        <taxon>Pseudomonadota</taxon>
        <taxon>Alphaproteobacteria</taxon>
        <taxon>Sphingomonadales</taxon>
        <taxon>Erythrobacteraceae</taxon>
        <taxon>Erythrobacter/Porphyrobacter group</taxon>
        <taxon>Erythrobacter</taxon>
    </lineage>
</organism>
<evidence type="ECO:0000256" key="2">
    <source>
        <dbReference type="ARBA" id="ARBA00022475"/>
    </source>
</evidence>
<dbReference type="AlphaFoldDB" id="A0A192D2Q2"/>
<evidence type="ECO:0000256" key="3">
    <source>
        <dbReference type="ARBA" id="ARBA00022692"/>
    </source>
</evidence>
<sequence>MVGVLTSILTIPLYISLIGTDRYGALLVGFVLLGYFGHVDFGLGRAITHRLSSNKEESAVRAGIVWSALVGAAGIAVLGGVVVFIAARVFFGSFFEADEALRVEALAASWLFAMCVPIILFTGVSSGAVISLERFGTVSFATVVGNLLSQLLPLLVAALHLTDLSWLLGASVLGRLASLILIMTSMWRNFLLGQRLVASLQQLRSLFTYGSWIMVTAIVGPLMIMSDRLVIGAAVSAAAVVAYSVPFQIASRTAMLPGSVAQVLFPRLASQTPEQSLALGKVSVVVIGQLYAFMVVGLICLAGPLLQLWLGDDLDPRSVLIGQIIIIGFWTNALAYVPFTLIQASGNSRFTGIMHLAELPVYLAMLFGLGLTIGLAGIALAFTLRTTLDCVVLFVKAGFTDQATLGRLIGPACGIGVALLAAQWIDGWLSALTLATAVCIPLLVLCWIQVPEAAKRAVLARFGAAAA</sequence>
<dbReference type="Pfam" id="PF01943">
    <property type="entry name" value="Polysacc_synt"/>
    <property type="match status" value="1"/>
</dbReference>
<feature type="transmembrane region" description="Helical" evidence="6">
    <location>
        <begin position="405"/>
        <end position="425"/>
    </location>
</feature>
<dbReference type="PANTHER" id="PTHR30250">
    <property type="entry name" value="PST FAMILY PREDICTED COLANIC ACID TRANSPORTER"/>
    <property type="match status" value="1"/>
</dbReference>
<evidence type="ECO:0000256" key="5">
    <source>
        <dbReference type="ARBA" id="ARBA00023136"/>
    </source>
</evidence>
<feature type="transmembrane region" description="Helical" evidence="6">
    <location>
        <begin position="431"/>
        <end position="450"/>
    </location>
</feature>
<feature type="transmembrane region" description="Helical" evidence="6">
    <location>
        <begin position="137"/>
        <end position="158"/>
    </location>
</feature>